<evidence type="ECO:0000256" key="3">
    <source>
        <dbReference type="HAMAP-Rule" id="MF_00023"/>
    </source>
</evidence>
<dbReference type="CDD" id="cd09294">
    <property type="entry name" value="SmpB"/>
    <property type="match status" value="1"/>
</dbReference>
<dbReference type="PROSITE" id="PS01317">
    <property type="entry name" value="SSRP"/>
    <property type="match status" value="1"/>
</dbReference>
<dbReference type="AlphaFoldDB" id="A0A4R0XT47"/>
<protein>
    <recommendedName>
        <fullName evidence="3">SsrA-binding protein</fullName>
    </recommendedName>
    <alternativeName>
        <fullName evidence="3">Small protein B</fullName>
    </alternativeName>
</protein>
<keyword evidence="2 3" id="KW-0694">RNA-binding</keyword>
<evidence type="ECO:0000256" key="1">
    <source>
        <dbReference type="ARBA" id="ARBA00022490"/>
    </source>
</evidence>
<comment type="similarity">
    <text evidence="3">Belongs to the SmpB family.</text>
</comment>
<dbReference type="PANTHER" id="PTHR30308">
    <property type="entry name" value="TMRNA-BINDING COMPONENT OF TRANS-TRANSLATION TAGGING COMPLEX"/>
    <property type="match status" value="1"/>
</dbReference>
<keyword evidence="1 3" id="KW-0963">Cytoplasm</keyword>
<reference evidence="4 5" key="1">
    <citation type="submission" date="2018-02" db="EMBL/GenBank/DDBJ databases">
        <title>Mycoplasma marinum and Mycoplasma todarodis sp. nov., moderately halophilic and psychrotolerant mycoplasmas isolated from cephalopods.</title>
        <authorList>
            <person name="Viver T."/>
        </authorList>
    </citation>
    <scope>NUCLEOTIDE SEQUENCE [LARGE SCALE GENOMIC DNA]</scope>
    <source>
        <strain evidence="4 5">PE</strain>
    </source>
</reference>
<dbReference type="GO" id="GO:0005829">
    <property type="term" value="C:cytosol"/>
    <property type="evidence" value="ECO:0007669"/>
    <property type="project" value="TreeGrafter"/>
</dbReference>
<dbReference type="GO" id="GO:0070930">
    <property type="term" value="P:trans-translation-dependent protein tagging"/>
    <property type="evidence" value="ECO:0007669"/>
    <property type="project" value="TreeGrafter"/>
</dbReference>
<evidence type="ECO:0000313" key="5">
    <source>
        <dbReference type="Proteomes" id="UP000294192"/>
    </source>
</evidence>
<keyword evidence="5" id="KW-1185">Reference proteome</keyword>
<accession>A0A4R0XT47</accession>
<dbReference type="EMBL" id="PSZO01000004">
    <property type="protein sequence ID" value="TCG11640.1"/>
    <property type="molecule type" value="Genomic_DNA"/>
</dbReference>
<dbReference type="HAMAP" id="MF_00023">
    <property type="entry name" value="SmpB"/>
    <property type="match status" value="1"/>
</dbReference>
<dbReference type="SUPFAM" id="SSF74982">
    <property type="entry name" value="Small protein B (SmpB)"/>
    <property type="match status" value="1"/>
</dbReference>
<dbReference type="NCBIfam" id="TIGR00086">
    <property type="entry name" value="smpB"/>
    <property type="match status" value="1"/>
</dbReference>
<dbReference type="GO" id="GO:0070929">
    <property type="term" value="P:trans-translation"/>
    <property type="evidence" value="ECO:0007669"/>
    <property type="project" value="UniProtKB-UniRule"/>
</dbReference>
<evidence type="ECO:0000313" key="4">
    <source>
        <dbReference type="EMBL" id="TCG11640.1"/>
    </source>
</evidence>
<dbReference type="InterPro" id="IPR023620">
    <property type="entry name" value="SmpB"/>
</dbReference>
<dbReference type="InterPro" id="IPR020081">
    <property type="entry name" value="SsrA-bd_prot_CS"/>
</dbReference>
<dbReference type="InterPro" id="IPR000037">
    <property type="entry name" value="SsrA-bd_prot"/>
</dbReference>
<dbReference type="Pfam" id="PF01668">
    <property type="entry name" value="SmpB"/>
    <property type="match status" value="1"/>
</dbReference>
<comment type="caution">
    <text evidence="4">The sequence shown here is derived from an EMBL/GenBank/DDBJ whole genome shotgun (WGS) entry which is preliminary data.</text>
</comment>
<proteinExistence type="inferred from homology"/>
<dbReference type="OrthoDB" id="9805462at2"/>
<name>A0A4R0XT47_9MOLU</name>
<gene>
    <name evidence="3" type="primary">smpB</name>
    <name evidence="4" type="ORF">C4B24_01540</name>
</gene>
<sequence length="145" mass="16596">MAKIIAKNKDAHYSYELVERIESGLELQGWEVKSIRAGKVSLRGAFVNFKDDEAYLMGMQISQYMAVQGDELRNRKLLLHKHQLKKLKQGVSQKGMSIVAVTLKWSNGGYVKVDISLARGKSKVDKRDTIKQRDISRKIKKQYNV</sequence>
<dbReference type="Gene3D" id="2.40.280.10">
    <property type="match status" value="1"/>
</dbReference>
<dbReference type="NCBIfam" id="NF003843">
    <property type="entry name" value="PRK05422.1"/>
    <property type="match status" value="1"/>
</dbReference>
<dbReference type="Proteomes" id="UP000294192">
    <property type="component" value="Unassembled WGS sequence"/>
</dbReference>
<comment type="function">
    <text evidence="3">Required for rescue of stalled ribosomes mediated by trans-translation. Binds to transfer-messenger RNA (tmRNA), required for stable association of tmRNA with ribosomes. tmRNA and SmpB together mimic tRNA shape, replacing the anticodon stem-loop with SmpB. tmRNA is encoded by the ssrA gene; the 2 termini fold to resemble tRNA(Ala) and it encodes a 'tag peptide', a short internal open reading frame. During trans-translation Ala-aminoacylated tmRNA acts like a tRNA, entering the A-site of stalled ribosomes, displacing the stalled mRNA. The ribosome then switches to translate the ORF on the tmRNA; the nascent peptide is terminated with the 'tag peptide' encoded by the tmRNA and targeted for degradation. The ribosome is freed to recommence translation, which seems to be the essential function of trans-translation.</text>
</comment>
<dbReference type="RefSeq" id="WP_131598691.1">
    <property type="nucleotide sequence ID" value="NZ_PSZO01000004.1"/>
</dbReference>
<dbReference type="PANTHER" id="PTHR30308:SF2">
    <property type="entry name" value="SSRA-BINDING PROTEIN"/>
    <property type="match status" value="1"/>
</dbReference>
<evidence type="ECO:0000256" key="2">
    <source>
        <dbReference type="ARBA" id="ARBA00022884"/>
    </source>
</evidence>
<comment type="subcellular location">
    <subcellularLocation>
        <location evidence="3">Cytoplasm</location>
    </subcellularLocation>
    <text evidence="3">The tmRNA-SmpB complex associates with stalled 70S ribosomes.</text>
</comment>
<dbReference type="GO" id="GO:0003723">
    <property type="term" value="F:RNA binding"/>
    <property type="evidence" value="ECO:0007669"/>
    <property type="project" value="UniProtKB-UniRule"/>
</dbReference>
<organism evidence="4 5">
    <name type="scientific">Mycoplasma marinum</name>
    <dbReference type="NCBI Taxonomy" id="1937190"/>
    <lineage>
        <taxon>Bacteria</taxon>
        <taxon>Bacillati</taxon>
        <taxon>Mycoplasmatota</taxon>
        <taxon>Mollicutes</taxon>
        <taxon>Mycoplasmataceae</taxon>
        <taxon>Mycoplasma</taxon>
    </lineage>
</organism>